<dbReference type="EMBL" id="BEGY01000091">
    <property type="protein sequence ID" value="GAX83067.1"/>
    <property type="molecule type" value="Genomic_DNA"/>
</dbReference>
<dbReference type="GO" id="GO:0036156">
    <property type="term" value="C:inner dynein arm"/>
    <property type="evidence" value="ECO:0007669"/>
    <property type="project" value="TreeGrafter"/>
</dbReference>
<evidence type="ECO:0000256" key="1">
    <source>
        <dbReference type="ARBA" id="ARBA00004496"/>
    </source>
</evidence>
<dbReference type="GO" id="GO:0045503">
    <property type="term" value="F:dynein light chain binding"/>
    <property type="evidence" value="ECO:0007669"/>
    <property type="project" value="TreeGrafter"/>
</dbReference>
<feature type="compositionally biased region" description="Basic and acidic residues" evidence="5">
    <location>
        <begin position="917"/>
        <end position="935"/>
    </location>
</feature>
<comment type="caution">
    <text evidence="6">The sequence shown here is derived from an EMBL/GenBank/DDBJ whole genome shotgun (WGS) entry which is preliminary data.</text>
</comment>
<evidence type="ECO:0000256" key="4">
    <source>
        <dbReference type="ARBA" id="ARBA00022737"/>
    </source>
</evidence>
<evidence type="ECO:0000256" key="3">
    <source>
        <dbReference type="ARBA" id="ARBA00022574"/>
    </source>
</evidence>
<dbReference type="SMART" id="SM00320">
    <property type="entry name" value="WD40"/>
    <property type="match status" value="4"/>
</dbReference>
<proteinExistence type="predicted"/>
<sequence length="980" mass="108735">MEGTSEEDGAGERPASTSEIVIESAENGSSGVAGDLDGQNVESQALNSQPEDPHEGQHVDSKITADGENVTQIENGAEIVETSGVVEEAESVPKDPANEGQEEGALTQPTEVLDETAAVKEGEEASVVQMEEPAAPPPPDLPPYIPPEVGPDYIPVARLPPLPLPYALNEDGRKIPLHGVESIFLTGSTVEIIGITHLGGDKEGGKLADFVYKEKILQDIQFRGAISDFHVIKTKVLESDFDPLLIKINEEDAYGDGNNFELVLSKEVADVWNYIEEETARRQQLRIDEELRAAIERAKPRSQKKRIVKPWNSRGSELEIEEASVFAKREPLQMVIQRRRREFYQAFKLTDKDAHELWNSSQMECRPFKDPNFDLRHLEQERGVQAVPETSSIAIQAGGGRPITSSNQTVPLELTAVQKQEVLGSQDLSKFFDRVMYQCEEALIQNEVTNIFRDDFASLAEDDAVSGNRKEANITEVQSFTHLTYSKNKVVSAVQWLPHRKGVVAVACTEAASYAERVAKAGRPAHAYILIWNFKDPIHPEFVLQAPFETAAFQYNPFNPDIITAGCYNGQVVMWDMSSEHERIAAMKYSKSKDPDAGDEAQIPVVKWRFSSAVEFSHHSHITDLVWMPGIDCNRGRFTRLGEGSKECNFFATTGGDGKVNFWDIRVDRLMKKGRKAADDSDLVWKPVHTVALVSLLGMELGGTKLCFHHEMEKGIFNIASFDGELLHGQYNKPEGDEHGEDTKLCIQAHVGPVMALERSPFFDNILLSVGDWSFQIWREGQAVPLFQSGYASEYYTCGCWSPTRPAVIYLVDTSGNLEVWDVLDRSHEPSMRATLSSSPFMSMSFMAGSAAPNQTQQLLALGDAAGSLRIVELPRNLRRPVPNEVKLMGNFLERETNRMGDVAARAPARTAALKAAEERKKAKEEAEAAKDKEPAVPQPTAKQVAAKALEFDEKAEAEYYKLEHAFKIKLGLLSEEEPN</sequence>
<dbReference type="GO" id="GO:0060294">
    <property type="term" value="P:cilium movement involved in cell motility"/>
    <property type="evidence" value="ECO:0007669"/>
    <property type="project" value="TreeGrafter"/>
</dbReference>
<organism evidence="6 7">
    <name type="scientific">Chlamydomonas eustigma</name>
    <dbReference type="NCBI Taxonomy" id="1157962"/>
    <lineage>
        <taxon>Eukaryota</taxon>
        <taxon>Viridiplantae</taxon>
        <taxon>Chlorophyta</taxon>
        <taxon>core chlorophytes</taxon>
        <taxon>Chlorophyceae</taxon>
        <taxon>CS clade</taxon>
        <taxon>Chlamydomonadales</taxon>
        <taxon>Chlamydomonadaceae</taxon>
        <taxon>Chlamydomonas</taxon>
    </lineage>
</organism>
<feature type="compositionally biased region" description="Basic and acidic residues" evidence="5">
    <location>
        <begin position="51"/>
        <end position="65"/>
    </location>
</feature>
<dbReference type="PANTHER" id="PTHR12442">
    <property type="entry name" value="DYNEIN INTERMEDIATE CHAIN"/>
    <property type="match status" value="1"/>
</dbReference>
<reference evidence="6 7" key="1">
    <citation type="submission" date="2017-08" db="EMBL/GenBank/DDBJ databases">
        <title>Acidophilic green algal genome provides insights into adaptation to an acidic environment.</title>
        <authorList>
            <person name="Hirooka S."/>
            <person name="Hirose Y."/>
            <person name="Kanesaki Y."/>
            <person name="Higuchi S."/>
            <person name="Fujiwara T."/>
            <person name="Onuma R."/>
            <person name="Era A."/>
            <person name="Ohbayashi R."/>
            <person name="Uzuka A."/>
            <person name="Nozaki H."/>
            <person name="Yoshikawa H."/>
            <person name="Miyagishima S.Y."/>
        </authorList>
    </citation>
    <scope>NUCLEOTIDE SEQUENCE [LARGE SCALE GENOMIC DNA]</scope>
    <source>
        <strain evidence="6 7">NIES-2499</strain>
    </source>
</reference>
<dbReference type="InterPro" id="IPR036322">
    <property type="entry name" value="WD40_repeat_dom_sf"/>
</dbReference>
<dbReference type="OrthoDB" id="366230at2759"/>
<dbReference type="Proteomes" id="UP000232323">
    <property type="component" value="Unassembled WGS sequence"/>
</dbReference>
<dbReference type="Gene3D" id="2.130.10.10">
    <property type="entry name" value="YVTN repeat-like/Quinoprotein amine dehydrogenase"/>
    <property type="match status" value="2"/>
</dbReference>
<dbReference type="PANTHER" id="PTHR12442:SF5">
    <property type="entry name" value="DYNEIN AXONEMAL INTERMEDIATE CHAIN 3"/>
    <property type="match status" value="1"/>
</dbReference>
<gene>
    <name evidence="6" type="ORF">CEUSTIGMA_g10493.t1</name>
</gene>
<dbReference type="SUPFAM" id="SSF50978">
    <property type="entry name" value="WD40 repeat-like"/>
    <property type="match status" value="1"/>
</dbReference>
<dbReference type="InterPro" id="IPR001680">
    <property type="entry name" value="WD40_rpt"/>
</dbReference>
<comment type="subcellular location">
    <subcellularLocation>
        <location evidence="1">Cytoplasm</location>
    </subcellularLocation>
</comment>
<accession>A0A250XJ13</accession>
<dbReference type="GO" id="GO:0036159">
    <property type="term" value="P:inner dynein arm assembly"/>
    <property type="evidence" value="ECO:0007669"/>
    <property type="project" value="TreeGrafter"/>
</dbReference>
<keyword evidence="2" id="KW-0963">Cytoplasm</keyword>
<dbReference type="STRING" id="1157962.A0A250XJ13"/>
<feature type="region of interest" description="Disordered" evidence="5">
    <location>
        <begin position="1"/>
        <end position="109"/>
    </location>
</feature>
<dbReference type="AlphaFoldDB" id="A0A250XJ13"/>
<evidence type="ECO:0000313" key="6">
    <source>
        <dbReference type="EMBL" id="GAX83067.1"/>
    </source>
</evidence>
<dbReference type="InterPro" id="IPR015943">
    <property type="entry name" value="WD40/YVTN_repeat-like_dom_sf"/>
</dbReference>
<dbReference type="InterPro" id="IPR050687">
    <property type="entry name" value="Dynein_IC"/>
</dbReference>
<keyword evidence="7" id="KW-1185">Reference proteome</keyword>
<feature type="compositionally biased region" description="Polar residues" evidence="5">
    <location>
        <begin position="40"/>
        <end position="50"/>
    </location>
</feature>
<evidence type="ECO:0000256" key="5">
    <source>
        <dbReference type="SAM" id="MobiDB-lite"/>
    </source>
</evidence>
<protein>
    <submittedName>
        <fullName evidence="6">Uncharacterized protein</fullName>
    </submittedName>
</protein>
<keyword evidence="3" id="KW-0853">WD repeat</keyword>
<evidence type="ECO:0000256" key="2">
    <source>
        <dbReference type="ARBA" id="ARBA00022490"/>
    </source>
</evidence>
<evidence type="ECO:0000313" key="7">
    <source>
        <dbReference type="Proteomes" id="UP000232323"/>
    </source>
</evidence>
<dbReference type="GO" id="GO:0045504">
    <property type="term" value="F:dynein heavy chain binding"/>
    <property type="evidence" value="ECO:0007669"/>
    <property type="project" value="TreeGrafter"/>
</dbReference>
<keyword evidence="4" id="KW-0677">Repeat</keyword>
<feature type="region of interest" description="Disordered" evidence="5">
    <location>
        <begin position="917"/>
        <end position="942"/>
    </location>
</feature>
<name>A0A250XJ13_9CHLO</name>